<comment type="caution">
    <text evidence="1">The sequence shown here is derived from an EMBL/GenBank/DDBJ whole genome shotgun (WGS) entry which is preliminary data.</text>
</comment>
<proteinExistence type="predicted"/>
<gene>
    <name evidence="1" type="primary">rbsD</name>
    <name evidence="1" type="ORF">RV045_09485</name>
</gene>
<reference evidence="1" key="1">
    <citation type="submission" date="2023-10" db="EMBL/GenBank/DDBJ databases">
        <title>Amphibacter perezi, gen. nov., sp. nov. a novel taxa of the family Comamonadaceae, class Betaproteobacteria isolated from the skin microbiota of Pelophylax perezi from different populations.</title>
        <authorList>
            <person name="Costa S."/>
            <person name="Proenca D.N."/>
            <person name="Lopes I."/>
            <person name="Morais P.V."/>
        </authorList>
    </citation>
    <scope>NUCLEOTIDE SEQUENCE</scope>
    <source>
        <strain evidence="1">SL12-8</strain>
    </source>
</reference>
<sequence length="131" mass="13976">MKRHGHLNRDIARVLATMGHGQTLVIADAGLPVPPGVECIDVALQPGVPGFGAVLASVLDDLWLETAYMAHEGREQPVVRQAVEQIESTGAPVQWLMHDELKSALQDAVAIIRTGECTPYANVILSAGVSF</sequence>
<name>A0ACC6P365_9BURK</name>
<protein>
    <submittedName>
        <fullName evidence="1">D-ribose pyranase</fullName>
        <ecNumber evidence="1">5.4.99.62</ecNumber>
    </submittedName>
</protein>
<keyword evidence="2" id="KW-1185">Reference proteome</keyword>
<dbReference type="EC" id="5.4.99.62" evidence="1"/>
<evidence type="ECO:0000313" key="2">
    <source>
        <dbReference type="Proteomes" id="UP001364695"/>
    </source>
</evidence>
<organism evidence="1 2">
    <name type="scientific">Amphibiibacter pelophylacis</name>
    <dbReference type="NCBI Taxonomy" id="1799477"/>
    <lineage>
        <taxon>Bacteria</taxon>
        <taxon>Pseudomonadati</taxon>
        <taxon>Pseudomonadota</taxon>
        <taxon>Betaproteobacteria</taxon>
        <taxon>Burkholderiales</taxon>
        <taxon>Sphaerotilaceae</taxon>
        <taxon>Amphibiibacter</taxon>
    </lineage>
</organism>
<dbReference type="EMBL" id="JAWDIE010000013">
    <property type="protein sequence ID" value="MEJ7138654.1"/>
    <property type="molecule type" value="Genomic_DNA"/>
</dbReference>
<dbReference type="Proteomes" id="UP001364695">
    <property type="component" value="Unassembled WGS sequence"/>
</dbReference>
<accession>A0ACC6P365</accession>
<evidence type="ECO:0000313" key="1">
    <source>
        <dbReference type="EMBL" id="MEJ7138654.1"/>
    </source>
</evidence>
<keyword evidence="1" id="KW-0413">Isomerase</keyword>